<dbReference type="GO" id="GO:0016491">
    <property type="term" value="F:oxidoreductase activity"/>
    <property type="evidence" value="ECO:0007669"/>
    <property type="project" value="UniProtKB-KW"/>
</dbReference>
<dbReference type="InterPro" id="IPR012825">
    <property type="entry name" value="BluB"/>
</dbReference>
<dbReference type="Proteomes" id="UP000199040">
    <property type="component" value="Unassembled WGS sequence"/>
</dbReference>
<dbReference type="SUPFAM" id="SSF55469">
    <property type="entry name" value="FMN-dependent nitroreductase-like"/>
    <property type="match status" value="1"/>
</dbReference>
<evidence type="ECO:0000313" key="6">
    <source>
        <dbReference type="Proteomes" id="UP000199040"/>
    </source>
</evidence>
<evidence type="ECO:0000256" key="1">
    <source>
        <dbReference type="ARBA" id="ARBA00022630"/>
    </source>
</evidence>
<dbReference type="STRING" id="442341.SAMN04487959_11151"/>
<gene>
    <name evidence="5" type="ORF">SAMN04487959_11151</name>
</gene>
<evidence type="ECO:0000259" key="4">
    <source>
        <dbReference type="Pfam" id="PF00881"/>
    </source>
</evidence>
<evidence type="ECO:0000256" key="3">
    <source>
        <dbReference type="ARBA" id="ARBA00023002"/>
    </source>
</evidence>
<proteinExistence type="predicted"/>
<reference evidence="5 6" key="1">
    <citation type="submission" date="2016-10" db="EMBL/GenBank/DDBJ databases">
        <authorList>
            <person name="de Groot N.N."/>
        </authorList>
    </citation>
    <scope>NUCLEOTIDE SEQUENCE [LARGE SCALE GENOMIC DNA]</scope>
    <source>
        <strain evidence="5 6">CGMCC 1.6848</strain>
    </source>
</reference>
<dbReference type="RefSeq" id="WP_092847688.1">
    <property type="nucleotide sequence ID" value="NZ_FOPY01000011.1"/>
</dbReference>
<dbReference type="CDD" id="cd02145">
    <property type="entry name" value="BluB"/>
    <property type="match status" value="1"/>
</dbReference>
<dbReference type="PANTHER" id="PTHR23026">
    <property type="entry name" value="NADPH NITROREDUCTASE"/>
    <property type="match status" value="1"/>
</dbReference>
<dbReference type="PANTHER" id="PTHR23026:SF90">
    <property type="entry name" value="IODOTYROSINE DEIODINASE 1"/>
    <property type="match status" value="1"/>
</dbReference>
<evidence type="ECO:0000313" key="5">
    <source>
        <dbReference type="EMBL" id="SFH86627.1"/>
    </source>
</evidence>
<dbReference type="NCBIfam" id="TIGR02476">
    <property type="entry name" value="BluB"/>
    <property type="match status" value="1"/>
</dbReference>
<evidence type="ECO:0000256" key="2">
    <source>
        <dbReference type="ARBA" id="ARBA00022643"/>
    </source>
</evidence>
<dbReference type="InterPro" id="IPR000415">
    <property type="entry name" value="Nitroreductase-like"/>
</dbReference>
<dbReference type="InterPro" id="IPR050627">
    <property type="entry name" value="Nitroreductase/BluB"/>
</dbReference>
<keyword evidence="1" id="KW-0285">Flavoprotein</keyword>
<protein>
    <submittedName>
        <fullName evidence="5">Cob(II)yrinic acid a,c-diamide reductase</fullName>
    </submittedName>
</protein>
<accession>A0A1I3DIS2</accession>
<dbReference type="Pfam" id="PF00881">
    <property type="entry name" value="Nitroreductase"/>
    <property type="match status" value="1"/>
</dbReference>
<keyword evidence="6" id="KW-1185">Reference proteome</keyword>
<dbReference type="InterPro" id="IPR029479">
    <property type="entry name" value="Nitroreductase"/>
</dbReference>
<dbReference type="Gene3D" id="3.40.109.10">
    <property type="entry name" value="NADH Oxidase"/>
    <property type="match status" value="1"/>
</dbReference>
<keyword evidence="2" id="KW-0288">FMN</keyword>
<dbReference type="AlphaFoldDB" id="A0A1I3DIS2"/>
<organism evidence="5 6">
    <name type="scientific">Modicisalibacter xianhensis</name>
    <dbReference type="NCBI Taxonomy" id="442341"/>
    <lineage>
        <taxon>Bacteria</taxon>
        <taxon>Pseudomonadati</taxon>
        <taxon>Pseudomonadota</taxon>
        <taxon>Gammaproteobacteria</taxon>
        <taxon>Oceanospirillales</taxon>
        <taxon>Halomonadaceae</taxon>
        <taxon>Modicisalibacter</taxon>
    </lineage>
</organism>
<sequence length="241" mass="26919">MAEPSGRPDHAFSDAQRHGVYRAIHERRDVRAQFLPDPIAPEILARLLDAAHHAPSVGFMQPWDFLLIDSRDVRERVHWLFLNANAKAAECHAGERGLLYRRLKLEGILESPLNLCITCDRSRGGEHVLGRHSIVETDLFSTCLAVQNLWLAARAEGIGVGWVSILDPTELAGILGLPASVYPLAYLCLGYVSDFPDRPELARAGWRQRLPLAERIHDNGWGQLMDSPALMTALDALEPRR</sequence>
<feature type="domain" description="Nitroreductase" evidence="4">
    <location>
        <begin position="24"/>
        <end position="191"/>
    </location>
</feature>
<keyword evidence="3" id="KW-0560">Oxidoreductase</keyword>
<name>A0A1I3DIS2_9GAMM</name>
<dbReference type="EMBL" id="FOPY01000011">
    <property type="protein sequence ID" value="SFH86627.1"/>
    <property type="molecule type" value="Genomic_DNA"/>
</dbReference>